<sequence>MRIDYQTWIDVVRDIEEYIPKLLQACSSVSELFYETMDEEKWGIFGQLLDGLENCYKSLYMTVEDAKDHCPKLYDQLNSLVEKFPQQFIILQEELKIENFVGVGDLVKYEWSSLLADVLNVLKETVKNE</sequence>
<comment type="caution">
    <text evidence="1">The sequence shown here is derived from an EMBL/GenBank/DDBJ whole genome shotgun (WGS) entry which is preliminary data.</text>
</comment>
<protein>
    <submittedName>
        <fullName evidence="1">Uncharacterized protein</fullName>
    </submittedName>
</protein>
<dbReference type="RefSeq" id="WP_377773701.1">
    <property type="nucleotide sequence ID" value="NZ_JBHUHO010000033.1"/>
</dbReference>
<name>A0ABW4YMV1_9BACL</name>
<keyword evidence="2" id="KW-1185">Reference proteome</keyword>
<evidence type="ECO:0000313" key="2">
    <source>
        <dbReference type="Proteomes" id="UP001597362"/>
    </source>
</evidence>
<gene>
    <name evidence="1" type="ORF">ACFSJH_14760</name>
</gene>
<proteinExistence type="predicted"/>
<dbReference type="EMBL" id="JBHUHO010000033">
    <property type="protein sequence ID" value="MFD2116988.1"/>
    <property type="molecule type" value="Genomic_DNA"/>
</dbReference>
<accession>A0ABW4YMV1</accession>
<dbReference type="Proteomes" id="UP001597362">
    <property type="component" value="Unassembled WGS sequence"/>
</dbReference>
<organism evidence="1 2">
    <name type="scientific">Paenibacillus yanchengensis</name>
    <dbReference type="NCBI Taxonomy" id="2035833"/>
    <lineage>
        <taxon>Bacteria</taxon>
        <taxon>Bacillati</taxon>
        <taxon>Bacillota</taxon>
        <taxon>Bacilli</taxon>
        <taxon>Bacillales</taxon>
        <taxon>Paenibacillaceae</taxon>
        <taxon>Paenibacillus</taxon>
    </lineage>
</organism>
<evidence type="ECO:0000313" key="1">
    <source>
        <dbReference type="EMBL" id="MFD2116988.1"/>
    </source>
</evidence>
<reference evidence="2" key="1">
    <citation type="journal article" date="2019" name="Int. J. Syst. Evol. Microbiol.">
        <title>The Global Catalogue of Microorganisms (GCM) 10K type strain sequencing project: providing services to taxonomists for standard genome sequencing and annotation.</title>
        <authorList>
            <consortium name="The Broad Institute Genomics Platform"/>
            <consortium name="The Broad Institute Genome Sequencing Center for Infectious Disease"/>
            <person name="Wu L."/>
            <person name="Ma J."/>
        </authorList>
    </citation>
    <scope>NUCLEOTIDE SEQUENCE [LARGE SCALE GENOMIC DNA]</scope>
    <source>
        <strain evidence="2">GH52</strain>
    </source>
</reference>